<name>A0A345PEK7_9BACI</name>
<accession>A0A345PEK7</accession>
<dbReference type="KEGG" id="ocn:CUC15_05675"/>
<proteinExistence type="predicted"/>
<dbReference type="EMBL" id="CP024848">
    <property type="protein sequence ID" value="AXI08437.1"/>
    <property type="molecule type" value="Genomic_DNA"/>
</dbReference>
<gene>
    <name evidence="1" type="ORF">CUC15_05675</name>
</gene>
<sequence length="191" mass="22885">MYCQEKDKLIEVSPGEFERWCYGCNDWHPVYNLVFRKNVKDPTGYHHLCAFWDWAIKTINNAFNRTQKRNIERKKYGKKPLEFNIDEDWLYKQYWIIQKGQCFWTGNYFDTPWMPLSTNKSKYAPTLDRKDNDIGYTINNTVVTVKYFNTKKSDKSIIELGENIEVELSDLSYAKEVIYSEIKNSFHQVIN</sequence>
<protein>
    <submittedName>
        <fullName evidence="1">Uncharacterized protein</fullName>
    </submittedName>
</protein>
<evidence type="ECO:0000313" key="2">
    <source>
        <dbReference type="Proteomes" id="UP000253908"/>
    </source>
</evidence>
<dbReference type="AlphaFoldDB" id="A0A345PEK7"/>
<dbReference type="Proteomes" id="UP000253908">
    <property type="component" value="Chromosome"/>
</dbReference>
<dbReference type="Gene3D" id="3.30.40.220">
    <property type="match status" value="1"/>
</dbReference>
<dbReference type="RefSeq" id="WP_114915731.1">
    <property type="nucleotide sequence ID" value="NZ_CP024848.1"/>
</dbReference>
<organism evidence="1 2">
    <name type="scientific">Oceanobacillus zhaokaii</name>
    <dbReference type="NCBI Taxonomy" id="2052660"/>
    <lineage>
        <taxon>Bacteria</taxon>
        <taxon>Bacillati</taxon>
        <taxon>Bacillota</taxon>
        <taxon>Bacilli</taxon>
        <taxon>Bacillales</taxon>
        <taxon>Bacillaceae</taxon>
        <taxon>Oceanobacillus</taxon>
    </lineage>
</organism>
<keyword evidence="2" id="KW-1185">Reference proteome</keyword>
<reference evidence="2" key="1">
    <citation type="submission" date="2017-11" db="EMBL/GenBank/DDBJ databases">
        <authorList>
            <person name="Zhu W."/>
        </authorList>
    </citation>
    <scope>NUCLEOTIDE SEQUENCE [LARGE SCALE GENOMIC DNA]</scope>
    <source>
        <strain evidence="2">160</strain>
    </source>
</reference>
<evidence type="ECO:0000313" key="1">
    <source>
        <dbReference type="EMBL" id="AXI08437.1"/>
    </source>
</evidence>